<dbReference type="InterPro" id="IPR003439">
    <property type="entry name" value="ABC_transporter-like_ATP-bd"/>
</dbReference>
<dbReference type="GO" id="GO:0005524">
    <property type="term" value="F:ATP binding"/>
    <property type="evidence" value="ECO:0007669"/>
    <property type="project" value="UniProtKB-KW"/>
</dbReference>
<dbReference type="InterPro" id="IPR027417">
    <property type="entry name" value="P-loop_NTPase"/>
</dbReference>
<dbReference type="PROSITE" id="PS00211">
    <property type="entry name" value="ABC_TRANSPORTER_1"/>
    <property type="match status" value="1"/>
</dbReference>
<dbReference type="SUPFAM" id="SSF52540">
    <property type="entry name" value="P-loop containing nucleoside triphosphate hydrolases"/>
    <property type="match status" value="1"/>
</dbReference>
<evidence type="ECO:0000256" key="3">
    <source>
        <dbReference type="ARBA" id="ARBA00022741"/>
    </source>
</evidence>
<dbReference type="Gene3D" id="3.40.50.300">
    <property type="entry name" value="P-loop containing nucleotide triphosphate hydrolases"/>
    <property type="match status" value="1"/>
</dbReference>
<gene>
    <name evidence="6" type="ORF">OH818_01195</name>
</gene>
<proteinExistence type="inferred from homology"/>
<comment type="similarity">
    <text evidence="1">Belongs to the ABC transporter superfamily.</text>
</comment>
<evidence type="ECO:0000256" key="4">
    <source>
        <dbReference type="ARBA" id="ARBA00022840"/>
    </source>
</evidence>
<dbReference type="Proteomes" id="UP001164020">
    <property type="component" value="Chromosome"/>
</dbReference>
<keyword evidence="2" id="KW-0813">Transport</keyword>
<dbReference type="PROSITE" id="PS50893">
    <property type="entry name" value="ABC_TRANSPORTER_2"/>
    <property type="match status" value="1"/>
</dbReference>
<dbReference type="Pfam" id="PF00005">
    <property type="entry name" value="ABC_tran"/>
    <property type="match status" value="1"/>
</dbReference>
<reference evidence="6" key="1">
    <citation type="submission" date="2022-12" db="EMBL/GenBank/DDBJ databases">
        <title>Jiella pelagia sp. nov., isolated from phosphonate enriched culture of Northwest Pacific surface seawater.</title>
        <authorList>
            <person name="Shin D.Y."/>
            <person name="Hwang C.Y."/>
        </authorList>
    </citation>
    <scope>NUCLEOTIDE SEQUENCE</scope>
    <source>
        <strain evidence="6">HL-NP1</strain>
    </source>
</reference>
<keyword evidence="3" id="KW-0547">Nucleotide-binding</keyword>
<organism evidence="6 7">
    <name type="scientific">Jiella pelagia</name>
    <dbReference type="NCBI Taxonomy" id="2986949"/>
    <lineage>
        <taxon>Bacteria</taxon>
        <taxon>Pseudomonadati</taxon>
        <taxon>Pseudomonadota</taxon>
        <taxon>Alphaproteobacteria</taxon>
        <taxon>Hyphomicrobiales</taxon>
        <taxon>Aurantimonadaceae</taxon>
        <taxon>Jiella</taxon>
    </lineage>
</organism>
<dbReference type="InterPro" id="IPR017871">
    <property type="entry name" value="ABC_transporter-like_CS"/>
</dbReference>
<evidence type="ECO:0000313" key="6">
    <source>
        <dbReference type="EMBL" id="WAP68984.1"/>
    </source>
</evidence>
<sequence length="258" mass="27082">MNVVAHARGPDVAPCVGEGLILRDVEIALAGRRLLRLDRHVAPGETLTVMGPSGSGKSTLFAFVAGFLDPAFTAKGSVILNGGELTGLAPRRRRVGLLFQDALLFPHMSVGENLLFALAPTVRGRRARREAAERMLAEVGLADTFCRDPATLSGGQAARVALARTLLAEPKLLLLDEPFSRLDQALRAATRDLVFSRIRERAIPAILVTHDPADAAAAGGDVVVIGEGEAEGEGAAIDEAALASRKKNEALASSEGGR</sequence>
<dbReference type="PANTHER" id="PTHR42781:SF4">
    <property type="entry name" value="SPERMIDINE_PUTRESCINE IMPORT ATP-BINDING PROTEIN POTA"/>
    <property type="match status" value="1"/>
</dbReference>
<keyword evidence="4 6" id="KW-0067">ATP-binding</keyword>
<dbReference type="InterPro" id="IPR050093">
    <property type="entry name" value="ABC_SmlMolc_Importer"/>
</dbReference>
<dbReference type="EMBL" id="CP114029">
    <property type="protein sequence ID" value="WAP68984.1"/>
    <property type="molecule type" value="Genomic_DNA"/>
</dbReference>
<dbReference type="SMART" id="SM00382">
    <property type="entry name" value="AAA"/>
    <property type="match status" value="1"/>
</dbReference>
<accession>A0ABY7BYS2</accession>
<protein>
    <submittedName>
        <fullName evidence="6">ATP-binding cassette domain-containing protein</fullName>
    </submittedName>
</protein>
<dbReference type="PANTHER" id="PTHR42781">
    <property type="entry name" value="SPERMIDINE/PUTRESCINE IMPORT ATP-BINDING PROTEIN POTA"/>
    <property type="match status" value="1"/>
</dbReference>
<feature type="domain" description="ABC transporter" evidence="5">
    <location>
        <begin position="7"/>
        <end position="252"/>
    </location>
</feature>
<evidence type="ECO:0000256" key="1">
    <source>
        <dbReference type="ARBA" id="ARBA00005417"/>
    </source>
</evidence>
<evidence type="ECO:0000259" key="5">
    <source>
        <dbReference type="PROSITE" id="PS50893"/>
    </source>
</evidence>
<keyword evidence="7" id="KW-1185">Reference proteome</keyword>
<name>A0ABY7BYS2_9HYPH</name>
<dbReference type="RefSeq" id="WP_268881421.1">
    <property type="nucleotide sequence ID" value="NZ_CP114029.1"/>
</dbReference>
<evidence type="ECO:0000313" key="7">
    <source>
        <dbReference type="Proteomes" id="UP001164020"/>
    </source>
</evidence>
<evidence type="ECO:0000256" key="2">
    <source>
        <dbReference type="ARBA" id="ARBA00022448"/>
    </source>
</evidence>
<dbReference type="InterPro" id="IPR003593">
    <property type="entry name" value="AAA+_ATPase"/>
</dbReference>